<dbReference type="AlphaFoldDB" id="A0A921NUL1"/>
<evidence type="ECO:0000313" key="2">
    <source>
        <dbReference type="Proteomes" id="UP000698242"/>
    </source>
</evidence>
<protein>
    <submittedName>
        <fullName evidence="1">Uncharacterized protein</fullName>
    </submittedName>
</protein>
<organism evidence="1 2">
    <name type="scientific">Profundibacterium mesophilum KAUST100406-0324</name>
    <dbReference type="NCBI Taxonomy" id="1037889"/>
    <lineage>
        <taxon>Bacteria</taxon>
        <taxon>Pseudomonadati</taxon>
        <taxon>Pseudomonadota</taxon>
        <taxon>Alphaproteobacteria</taxon>
        <taxon>Rhodobacterales</taxon>
        <taxon>Roseobacteraceae</taxon>
        <taxon>Profundibacterium</taxon>
    </lineage>
</organism>
<gene>
    <name evidence="1" type="ORF">PMES_02590</name>
</gene>
<sequence length="108" mass="12465">MGCSRREWLQRYAPERADAYEVDAGPLRWLVDLMHDAGPVIREHTMAGTRVRGLRWVEIAAWIEGAGMQDLRPFWRRQVKALSAHYAEQIEASSAIECQPPYQPEDDK</sequence>
<dbReference type="EMBL" id="APKE01000032">
    <property type="protein sequence ID" value="KAF0675069.1"/>
    <property type="molecule type" value="Genomic_DNA"/>
</dbReference>
<dbReference type="Proteomes" id="UP000698242">
    <property type="component" value="Unassembled WGS sequence"/>
</dbReference>
<keyword evidence="2" id="KW-1185">Reference proteome</keyword>
<name>A0A921NUL1_9RHOB</name>
<comment type="caution">
    <text evidence="1">The sequence shown here is derived from an EMBL/GenBank/DDBJ whole genome shotgun (WGS) entry which is preliminary data.</text>
</comment>
<reference evidence="1" key="1">
    <citation type="submission" date="2013-03" db="EMBL/GenBank/DDBJ databases">
        <title>Genome Sequence of the Profundibacterium mesophilum strain KAUST100406-0324T from Red Sea, a novel genus in the family Rhodobacteraceae.</title>
        <authorList>
            <person name="Essack M."/>
            <person name="Alam I."/>
            <person name="Lafi F."/>
            <person name="Alawi W."/>
            <person name="Kamanu F."/>
            <person name="Al-Suwailem A."/>
            <person name="Lee O.O."/>
            <person name="Xu Y."/>
            <person name="Bajic V."/>
            <person name="Qian P.-Y."/>
            <person name="Archer J."/>
        </authorList>
    </citation>
    <scope>NUCLEOTIDE SEQUENCE</scope>
    <source>
        <strain evidence="1">KAUST100406-0324</strain>
    </source>
</reference>
<accession>A0A921NUL1</accession>
<proteinExistence type="predicted"/>
<evidence type="ECO:0000313" key="1">
    <source>
        <dbReference type="EMBL" id="KAF0675069.1"/>
    </source>
</evidence>